<gene>
    <name evidence="1" type="ORF">MAR_008837</name>
</gene>
<sequence>CAASADRLRFFLGAGRSSGSSRDSIVIRTGGSSDVLLPDTSLDWQQWHDQVQGHILEKQGSLETLRQTNFAANKILCSPYHCPGHSPLQLAHLLTHPMPFLVLGPTYWTCVVASLPSNAKTYDISDITLHRYSIYTILNCATGRMDII</sequence>
<proteinExistence type="predicted"/>
<reference evidence="1" key="1">
    <citation type="submission" date="2022-11" db="EMBL/GenBank/DDBJ databases">
        <title>Centuries of genome instability and evolution in soft-shell clam transmissible cancer (bioRxiv).</title>
        <authorList>
            <person name="Hart S.F.M."/>
            <person name="Yonemitsu M.A."/>
            <person name="Giersch R.M."/>
            <person name="Beal B.F."/>
            <person name="Arriagada G."/>
            <person name="Davis B.W."/>
            <person name="Ostrander E.A."/>
            <person name="Goff S.P."/>
            <person name="Metzger M.J."/>
        </authorList>
    </citation>
    <scope>NUCLEOTIDE SEQUENCE</scope>
    <source>
        <strain evidence="1">MELC-2E11</strain>
        <tissue evidence="1">Siphon/mantle</tissue>
    </source>
</reference>
<name>A0ABY7DZB9_MYAAR</name>
<dbReference type="Proteomes" id="UP001164746">
    <property type="component" value="Chromosome 4"/>
</dbReference>
<evidence type="ECO:0000313" key="1">
    <source>
        <dbReference type="EMBL" id="WAR02279.1"/>
    </source>
</evidence>
<keyword evidence="2" id="KW-1185">Reference proteome</keyword>
<dbReference type="EMBL" id="CP111015">
    <property type="protein sequence ID" value="WAR02279.1"/>
    <property type="molecule type" value="Genomic_DNA"/>
</dbReference>
<protein>
    <submittedName>
        <fullName evidence="1">Uncharacterized protein</fullName>
    </submittedName>
</protein>
<evidence type="ECO:0000313" key="2">
    <source>
        <dbReference type="Proteomes" id="UP001164746"/>
    </source>
</evidence>
<accession>A0ABY7DZB9</accession>
<organism evidence="1 2">
    <name type="scientific">Mya arenaria</name>
    <name type="common">Soft-shell clam</name>
    <dbReference type="NCBI Taxonomy" id="6604"/>
    <lineage>
        <taxon>Eukaryota</taxon>
        <taxon>Metazoa</taxon>
        <taxon>Spiralia</taxon>
        <taxon>Lophotrochozoa</taxon>
        <taxon>Mollusca</taxon>
        <taxon>Bivalvia</taxon>
        <taxon>Autobranchia</taxon>
        <taxon>Heteroconchia</taxon>
        <taxon>Euheterodonta</taxon>
        <taxon>Imparidentia</taxon>
        <taxon>Neoheterodontei</taxon>
        <taxon>Myida</taxon>
        <taxon>Myoidea</taxon>
        <taxon>Myidae</taxon>
        <taxon>Mya</taxon>
    </lineage>
</organism>
<feature type="non-terminal residue" evidence="1">
    <location>
        <position position="1"/>
    </location>
</feature>